<feature type="transmembrane region" description="Helical" evidence="1">
    <location>
        <begin position="195"/>
        <end position="216"/>
    </location>
</feature>
<accession>A0A8S1HNB1</accession>
<reference evidence="2" key="1">
    <citation type="submission" date="2020-10" db="EMBL/GenBank/DDBJ databases">
        <authorList>
            <person name="Kikuchi T."/>
        </authorList>
    </citation>
    <scope>NUCLEOTIDE SEQUENCE</scope>
    <source>
        <strain evidence="2">NKZ352</strain>
    </source>
</reference>
<keyword evidence="1" id="KW-1133">Transmembrane helix</keyword>
<organism evidence="2 3">
    <name type="scientific">Caenorhabditis auriculariae</name>
    <dbReference type="NCBI Taxonomy" id="2777116"/>
    <lineage>
        <taxon>Eukaryota</taxon>
        <taxon>Metazoa</taxon>
        <taxon>Ecdysozoa</taxon>
        <taxon>Nematoda</taxon>
        <taxon>Chromadorea</taxon>
        <taxon>Rhabditida</taxon>
        <taxon>Rhabditina</taxon>
        <taxon>Rhabditomorpha</taxon>
        <taxon>Rhabditoidea</taxon>
        <taxon>Rhabditidae</taxon>
        <taxon>Peloderinae</taxon>
        <taxon>Caenorhabditis</taxon>
    </lineage>
</organism>
<feature type="transmembrane region" description="Helical" evidence="1">
    <location>
        <begin position="157"/>
        <end position="183"/>
    </location>
</feature>
<proteinExistence type="predicted"/>
<feature type="transmembrane region" description="Helical" evidence="1">
    <location>
        <begin position="268"/>
        <end position="292"/>
    </location>
</feature>
<dbReference type="EMBL" id="CAJGYM010000080">
    <property type="protein sequence ID" value="CAD6196835.1"/>
    <property type="molecule type" value="Genomic_DNA"/>
</dbReference>
<dbReference type="AlphaFoldDB" id="A0A8S1HNB1"/>
<feature type="transmembrane region" description="Helical" evidence="1">
    <location>
        <begin position="7"/>
        <end position="33"/>
    </location>
</feature>
<protein>
    <submittedName>
        <fullName evidence="2">Uncharacterized protein</fullName>
    </submittedName>
</protein>
<gene>
    <name evidence="2" type="ORF">CAUJ_LOCUS12746</name>
</gene>
<comment type="caution">
    <text evidence="2">The sequence shown here is derived from an EMBL/GenBank/DDBJ whole genome shotgun (WGS) entry which is preliminary data.</text>
</comment>
<sequence length="334" mass="38305">MESWPVVLSIFYFISSQVLLLFTVHAIFIYILIKCYHEDKKLDYYMAVPLMEFVTFISITGVFFMATGYFRPLAFSIIVSIPQSVVFIMFGLDLIDEIPSAEDNFAPLLTLYTIFAFIKIFLIIFTLSGYVLILWSVNREKAAMTTSASKKESHNTIVLQALPISIYSLLLIFYDTFMIIISLKYFFDDIWGQLIYGSFFVYFYLSAYVVPFSFIIGNSKKRKIFTSFTFKDYLKPLALAIIISIPQSFLIVMFGLDSFEDLLPLGAIYTTLIYIKFFVITFTLSGYVLILWSVYRQKAAMMASATKNQNHTTIVLQALPVSIYSSVSPKPEII</sequence>
<keyword evidence="1" id="KW-0812">Transmembrane</keyword>
<evidence type="ECO:0000313" key="3">
    <source>
        <dbReference type="Proteomes" id="UP000835052"/>
    </source>
</evidence>
<feature type="transmembrane region" description="Helical" evidence="1">
    <location>
        <begin position="73"/>
        <end position="92"/>
    </location>
</feature>
<name>A0A8S1HNB1_9PELO</name>
<dbReference type="Proteomes" id="UP000835052">
    <property type="component" value="Unassembled WGS sequence"/>
</dbReference>
<evidence type="ECO:0000313" key="2">
    <source>
        <dbReference type="EMBL" id="CAD6196835.1"/>
    </source>
</evidence>
<evidence type="ECO:0000256" key="1">
    <source>
        <dbReference type="SAM" id="Phobius"/>
    </source>
</evidence>
<feature type="transmembrane region" description="Helical" evidence="1">
    <location>
        <begin position="45"/>
        <end position="66"/>
    </location>
</feature>
<feature type="transmembrane region" description="Helical" evidence="1">
    <location>
        <begin position="112"/>
        <end position="137"/>
    </location>
</feature>
<keyword evidence="1" id="KW-0472">Membrane</keyword>
<feature type="transmembrane region" description="Helical" evidence="1">
    <location>
        <begin position="237"/>
        <end position="256"/>
    </location>
</feature>
<keyword evidence="3" id="KW-1185">Reference proteome</keyword>